<evidence type="ECO:0000256" key="1">
    <source>
        <dbReference type="SAM" id="SignalP"/>
    </source>
</evidence>
<gene>
    <name evidence="3" type="ORF">HHL09_09095</name>
</gene>
<feature type="chain" id="PRO_5032541854" evidence="1">
    <location>
        <begin position="18"/>
        <end position="580"/>
    </location>
</feature>
<keyword evidence="1" id="KW-0732">Signal</keyword>
<accession>A0A858RH80</accession>
<reference evidence="3 4" key="1">
    <citation type="submission" date="2020-04" db="EMBL/GenBank/DDBJ databases">
        <title>Luteolibacter sp. G-1-1-1 isolated from soil.</title>
        <authorList>
            <person name="Dahal R.H."/>
        </authorList>
    </citation>
    <scope>NUCLEOTIDE SEQUENCE [LARGE SCALE GENOMIC DNA]</scope>
    <source>
        <strain evidence="3 4">G-1-1-1</strain>
    </source>
</reference>
<dbReference type="AlphaFoldDB" id="A0A858RH80"/>
<evidence type="ECO:0000313" key="4">
    <source>
        <dbReference type="Proteomes" id="UP000501812"/>
    </source>
</evidence>
<dbReference type="Gene3D" id="2.120.10.30">
    <property type="entry name" value="TolB, C-terminal domain"/>
    <property type="match status" value="1"/>
</dbReference>
<keyword evidence="4" id="KW-1185">Reference proteome</keyword>
<dbReference type="InterPro" id="IPR013658">
    <property type="entry name" value="SGL"/>
</dbReference>
<dbReference type="Pfam" id="PF00756">
    <property type="entry name" value="Esterase"/>
    <property type="match status" value="1"/>
</dbReference>
<dbReference type="Gene3D" id="3.40.50.1820">
    <property type="entry name" value="alpha/beta hydrolase"/>
    <property type="match status" value="1"/>
</dbReference>
<dbReference type="SUPFAM" id="SSF53474">
    <property type="entry name" value="alpha/beta-Hydrolases"/>
    <property type="match status" value="1"/>
</dbReference>
<sequence>MKLAALLCLLPLAALHAEGPYPVDPASLRQEGVPKGVTTKHSFSGSKIYPGTERAYWLHVPAQYDASKPACLMVFQDGGGYVSENGANKIPIVFDNLIAKGEMPVTIGLFVDPGVVPAQNGEAQPRFNRSYEYDAFSADYARFLIEELIPVVAKDYNVSTNPDHRAICGASSGGIAAFNVAWQRPDAFRRVYSMIGTYIGLRGADEFPVLVRKTETKPLRVFLQDGSNDLNIYCGDWWVANQDMLSALKFSGYEVNNEWGEGKHSHEHGGAIMPQVLRWLWKDFPKPVETHYDECRSRMKEMLVAGEDWQLVSEGHGFTEGPVPGPDGSVFFTDIPKNLIHRVAADGSVSVFLENTRGTNGLAFGPDGRLYGCRAGSGEIVSWDIATKEEKIHAKDIKANDLVVANDGTIYATEPPKKAVWIIRPGQEKVMGTDRCNGVNGITLTPDQTGVEIADPSGRYVWAATRLADGSLANVQPYHHLHLPPADPDPRSRADGMTMTRDGWLLVATAMGVQICDQPGRVNFIIPPPPGARFPSNLCFAGPDLKTLYATAGDKVFKRQTKLTGVLAWEKPVMPPKPGL</sequence>
<dbReference type="RefSeq" id="WP_169454244.1">
    <property type="nucleotide sequence ID" value="NZ_CP051774.1"/>
</dbReference>
<dbReference type="InterPro" id="IPR011042">
    <property type="entry name" value="6-blade_b-propeller_TolB-like"/>
</dbReference>
<organism evidence="3 4">
    <name type="scientific">Luteolibacter luteus</name>
    <dbReference type="NCBI Taxonomy" id="2728835"/>
    <lineage>
        <taxon>Bacteria</taxon>
        <taxon>Pseudomonadati</taxon>
        <taxon>Verrucomicrobiota</taxon>
        <taxon>Verrucomicrobiia</taxon>
        <taxon>Verrucomicrobiales</taxon>
        <taxon>Verrucomicrobiaceae</taxon>
        <taxon>Luteolibacter</taxon>
    </lineage>
</organism>
<dbReference type="Pfam" id="PF08450">
    <property type="entry name" value="SGL"/>
    <property type="match status" value="1"/>
</dbReference>
<dbReference type="SUPFAM" id="SSF63829">
    <property type="entry name" value="Calcium-dependent phosphotriesterase"/>
    <property type="match status" value="1"/>
</dbReference>
<dbReference type="InterPro" id="IPR000801">
    <property type="entry name" value="Esterase-like"/>
</dbReference>
<dbReference type="KEGG" id="luo:HHL09_09095"/>
<name>A0A858RH80_9BACT</name>
<feature type="domain" description="SMP-30/Gluconolactonase/LRE-like region" evidence="2">
    <location>
        <begin position="318"/>
        <end position="552"/>
    </location>
</feature>
<feature type="signal peptide" evidence="1">
    <location>
        <begin position="1"/>
        <end position="17"/>
    </location>
</feature>
<dbReference type="PANTHER" id="PTHR48098">
    <property type="entry name" value="ENTEROCHELIN ESTERASE-RELATED"/>
    <property type="match status" value="1"/>
</dbReference>
<dbReference type="Proteomes" id="UP000501812">
    <property type="component" value="Chromosome"/>
</dbReference>
<dbReference type="InterPro" id="IPR029058">
    <property type="entry name" value="AB_hydrolase_fold"/>
</dbReference>
<evidence type="ECO:0000313" key="3">
    <source>
        <dbReference type="EMBL" id="QJE95931.1"/>
    </source>
</evidence>
<protein>
    <submittedName>
        <fullName evidence="3">Gluconolactonase</fullName>
    </submittedName>
</protein>
<evidence type="ECO:0000259" key="2">
    <source>
        <dbReference type="Pfam" id="PF08450"/>
    </source>
</evidence>
<dbReference type="InterPro" id="IPR050583">
    <property type="entry name" value="Mycobacterial_A85_antigen"/>
</dbReference>
<dbReference type="PANTHER" id="PTHR48098:SF3">
    <property type="entry name" value="IRON(III) ENTEROBACTIN ESTERASE"/>
    <property type="match status" value="1"/>
</dbReference>
<proteinExistence type="predicted"/>
<dbReference type="EMBL" id="CP051774">
    <property type="protein sequence ID" value="QJE95931.1"/>
    <property type="molecule type" value="Genomic_DNA"/>
</dbReference>